<comment type="caution">
    <text evidence="1">The sequence shown here is derived from an EMBL/GenBank/DDBJ whole genome shotgun (WGS) entry which is preliminary data.</text>
</comment>
<dbReference type="EMBL" id="LYPB01000068">
    <property type="protein sequence ID" value="OAS18153.1"/>
    <property type="molecule type" value="Genomic_DNA"/>
</dbReference>
<dbReference type="Proteomes" id="UP000078454">
    <property type="component" value="Unassembled WGS sequence"/>
</dbReference>
<evidence type="ECO:0000313" key="1">
    <source>
        <dbReference type="EMBL" id="OAS18153.1"/>
    </source>
</evidence>
<evidence type="ECO:0000313" key="2">
    <source>
        <dbReference type="Proteomes" id="UP000078454"/>
    </source>
</evidence>
<keyword evidence="2" id="KW-1185">Reference proteome</keyword>
<dbReference type="AlphaFoldDB" id="A0A198AB30"/>
<organism evidence="1 2">
    <name type="scientific">Paenibacillus oryzisoli</name>
    <dbReference type="NCBI Taxonomy" id="1850517"/>
    <lineage>
        <taxon>Bacteria</taxon>
        <taxon>Bacillati</taxon>
        <taxon>Bacillota</taxon>
        <taxon>Bacilli</taxon>
        <taxon>Bacillales</taxon>
        <taxon>Paenibacillaceae</taxon>
        <taxon>Paenibacillus</taxon>
    </lineage>
</organism>
<gene>
    <name evidence="1" type="ORF">A8708_05960</name>
</gene>
<protein>
    <submittedName>
        <fullName evidence="1">Uncharacterized protein</fullName>
    </submittedName>
</protein>
<accession>A0A198AB30</accession>
<sequence>MLEKAEPTTGLLVNYCNGGDYVANIFINDVGTNVSSQFSELRVAKKTPIIELTSVYGISALRDIVTVTGGGTVTNNATEYALTTSTGTTDSAILDSADRGRYEPGYACEVGIGVRQPVAPTGNQFARWGLYDTQNGAFFGNNSSGIFVAVRRGGTDTVIPQASWNVDPLNGTGQSGATLNLAKGNIFLIVFTWYGYGIIEFRVVLPNPTTTAQEVITVHRFSPVGQTSLIDPDLPLRAEVNNSGTGTAFNLFAAGRQYSIIGKFNPVFRNTSERRTVTNVTATLIPLISFTRKAVFPAGSGRANSIQVLLESVEIITNVDLAFQVILGGTVNGTFINYPTATTNIPVSETALLVNSSSTTITGGEVVFQGLAAASTGSSTSLLASQNLLDFELPDNQIITLAVATLGAGGSNTVSAIFRVTENW</sequence>
<reference evidence="1 2" key="1">
    <citation type="submission" date="2016-05" db="EMBL/GenBank/DDBJ databases">
        <title>Paenibacillus sp. 1ZS3-15 nov., isolated from the rhizosphere soil.</title>
        <authorList>
            <person name="Zhang X.X."/>
            <person name="Zhang J."/>
        </authorList>
    </citation>
    <scope>NUCLEOTIDE SEQUENCE [LARGE SCALE GENOMIC DNA]</scope>
    <source>
        <strain evidence="1 2">1ZS3-15</strain>
    </source>
</reference>
<name>A0A198AB30_9BACL</name>
<proteinExistence type="predicted"/>